<keyword evidence="4 8" id="KW-1133">Transmembrane helix</keyword>
<keyword evidence="5 8" id="KW-0472">Membrane</keyword>
<comment type="subcellular location">
    <subcellularLocation>
        <location evidence="1">Cell membrane</location>
        <topology evidence="1">Multi-pass membrane protein</topology>
    </subcellularLocation>
</comment>
<evidence type="ECO:0000256" key="3">
    <source>
        <dbReference type="ARBA" id="ARBA00022692"/>
    </source>
</evidence>
<evidence type="ECO:0000256" key="5">
    <source>
        <dbReference type="ARBA" id="ARBA00023136"/>
    </source>
</evidence>
<protein>
    <submittedName>
        <fullName evidence="10">Fusaric acid resistance family protein</fullName>
    </submittedName>
</protein>
<evidence type="ECO:0000256" key="8">
    <source>
        <dbReference type="SAM" id="Phobius"/>
    </source>
</evidence>
<dbReference type="InterPro" id="IPR049453">
    <property type="entry name" value="Memb_transporter_dom"/>
</dbReference>
<proteinExistence type="inferred from homology"/>
<gene>
    <name evidence="10" type="ORF">EV644_101973</name>
</gene>
<evidence type="ECO:0000256" key="6">
    <source>
        <dbReference type="ARBA" id="ARBA00043993"/>
    </source>
</evidence>
<feature type="transmembrane region" description="Helical" evidence="8">
    <location>
        <begin position="468"/>
        <end position="488"/>
    </location>
</feature>
<evidence type="ECO:0000313" key="10">
    <source>
        <dbReference type="EMBL" id="TCO32329.1"/>
    </source>
</evidence>
<feature type="transmembrane region" description="Helical" evidence="8">
    <location>
        <begin position="520"/>
        <end position="538"/>
    </location>
</feature>
<feature type="region of interest" description="Disordered" evidence="7">
    <location>
        <begin position="196"/>
        <end position="225"/>
    </location>
</feature>
<sequence>MTILRWLRTRDANLSALRRSSRAALVMPVLFALYAEVVGDANAATFAAFGSMSLLIFVDFGGQIRDRVLAQGSLVLAGAVLICLGTLAAQRIWLAVPAMFLVSFAVLFSAVVSSVFASATTALLVTFVLPVNLPGAVSAIPDRLLGWLTAGLVSMIAIAVLWPAPTKDPLRLATARTLALQARTLRTEVARIRAAQGAPTTQINNTPPSDAQTADAQTSDAQTADPEIADDLTDSAEAVADLRRTFFSTPYRPTGLSTATRTLVRLIDQILLLQSVLEQPPLAHTPGRHVKAVCEVKLAAATLLDHGATVLGTVGDPATLDADLAQLRKTQRAMEEAMTSALPLKEDHAEFVTSLEPGFRAQEMAFAISEISENLRFTVAARRRTWWQHVAGSPPPGAGSVLASAQDRAGAHVERHSVWLHNSVRGAAALALAVLVADLTGVGHSFWVVLGTLSVLRSNALTTGQNVVRALAGTVVGILIGVALIFAVGSNTMAFWFILPIAVLFAGLAPAAISFAAGQAAFSVVILILFSLIQPAGWELGLVRIEDVALGAVVSLVIGVVFWPRGAVPALRQALSEALSDSARYLGSSVAYAVSRCDALAPRADRPTGEAREAAASARRLDDAFRGFLTERGTKQLPLAEVTALISAVALIRLTAESILDLWRDDQSEPGVDRTAARAEIIAATDQVLAWDQQAAQALAGPDDIPAPLTPDHSANARLVDAVRRDLGGAETAVAVRLIWTADHLDAIRRLQQSLSAPAEPINQSTLAKSPA</sequence>
<evidence type="ECO:0000256" key="4">
    <source>
        <dbReference type="ARBA" id="ARBA00022989"/>
    </source>
</evidence>
<evidence type="ECO:0000256" key="2">
    <source>
        <dbReference type="ARBA" id="ARBA00022475"/>
    </source>
</evidence>
<feature type="transmembrane region" description="Helical" evidence="8">
    <location>
        <begin position="494"/>
        <end position="513"/>
    </location>
</feature>
<comment type="caution">
    <text evidence="10">The sequence shown here is derived from an EMBL/GenBank/DDBJ whole genome shotgun (WGS) entry which is preliminary data.</text>
</comment>
<dbReference type="Pfam" id="PF13515">
    <property type="entry name" value="FUSC_2"/>
    <property type="match status" value="1"/>
</dbReference>
<accession>A0ABY2BWK7</accession>
<keyword evidence="11" id="KW-1185">Reference proteome</keyword>
<evidence type="ECO:0000256" key="1">
    <source>
        <dbReference type="ARBA" id="ARBA00004651"/>
    </source>
</evidence>
<feature type="compositionally biased region" description="Low complexity" evidence="7">
    <location>
        <begin position="209"/>
        <end position="225"/>
    </location>
</feature>
<feature type="transmembrane region" description="Helical" evidence="8">
    <location>
        <begin position="430"/>
        <end position="456"/>
    </location>
</feature>
<dbReference type="EMBL" id="SLWM01000001">
    <property type="protein sequence ID" value="TCO32329.1"/>
    <property type="molecule type" value="Genomic_DNA"/>
</dbReference>
<feature type="compositionally biased region" description="Polar residues" evidence="7">
    <location>
        <begin position="198"/>
        <end position="208"/>
    </location>
</feature>
<evidence type="ECO:0000259" key="9">
    <source>
        <dbReference type="Pfam" id="PF13515"/>
    </source>
</evidence>
<feature type="transmembrane region" description="Helical" evidence="8">
    <location>
        <begin position="43"/>
        <end position="62"/>
    </location>
</feature>
<feature type="transmembrane region" description="Helical" evidence="8">
    <location>
        <begin position="99"/>
        <end position="132"/>
    </location>
</feature>
<dbReference type="RefSeq" id="WP_132333298.1">
    <property type="nucleotide sequence ID" value="NZ_SLWM01000001.1"/>
</dbReference>
<organism evidence="10 11">
    <name type="scientific">Kribbella orskensis</name>
    <dbReference type="NCBI Taxonomy" id="2512216"/>
    <lineage>
        <taxon>Bacteria</taxon>
        <taxon>Bacillati</taxon>
        <taxon>Actinomycetota</taxon>
        <taxon>Actinomycetes</taxon>
        <taxon>Propionibacteriales</taxon>
        <taxon>Kribbellaceae</taxon>
        <taxon>Kribbella</taxon>
    </lineage>
</organism>
<feature type="transmembrane region" description="Helical" evidence="8">
    <location>
        <begin position="21"/>
        <end position="37"/>
    </location>
</feature>
<evidence type="ECO:0000256" key="7">
    <source>
        <dbReference type="SAM" id="MobiDB-lite"/>
    </source>
</evidence>
<feature type="transmembrane region" description="Helical" evidence="8">
    <location>
        <begin position="144"/>
        <end position="164"/>
    </location>
</feature>
<dbReference type="Proteomes" id="UP000295818">
    <property type="component" value="Unassembled WGS sequence"/>
</dbReference>
<reference evidence="10 11" key="1">
    <citation type="journal article" date="2015" name="Stand. Genomic Sci.">
        <title>Genomic Encyclopedia of Bacterial and Archaeal Type Strains, Phase III: the genomes of soil and plant-associated and newly described type strains.</title>
        <authorList>
            <person name="Whitman W.B."/>
            <person name="Woyke T."/>
            <person name="Klenk H.P."/>
            <person name="Zhou Y."/>
            <person name="Lilburn T.G."/>
            <person name="Beck B.J."/>
            <person name="De Vos P."/>
            <person name="Vandamme P."/>
            <person name="Eisen J.A."/>
            <person name="Garrity G."/>
            <person name="Hugenholtz P."/>
            <person name="Kyrpides N.C."/>
        </authorList>
    </citation>
    <scope>NUCLEOTIDE SEQUENCE [LARGE SCALE GENOMIC DNA]</scope>
    <source>
        <strain evidence="10 11">VKM Ac-2538</strain>
    </source>
</reference>
<keyword evidence="3 8" id="KW-0812">Transmembrane</keyword>
<feature type="domain" description="Integral membrane bound transporter" evidence="9">
    <location>
        <begin position="432"/>
        <end position="558"/>
    </location>
</feature>
<comment type="similarity">
    <text evidence="6">Belongs to the YccS/YhfK family.</text>
</comment>
<evidence type="ECO:0000313" key="11">
    <source>
        <dbReference type="Proteomes" id="UP000295818"/>
    </source>
</evidence>
<dbReference type="PANTHER" id="PTHR30509:SF9">
    <property type="entry name" value="MULTIDRUG RESISTANCE PROTEIN MDTO"/>
    <property type="match status" value="1"/>
</dbReference>
<name>A0ABY2BWK7_9ACTN</name>
<feature type="transmembrane region" description="Helical" evidence="8">
    <location>
        <begin position="544"/>
        <end position="563"/>
    </location>
</feature>
<keyword evidence="2" id="KW-1003">Cell membrane</keyword>
<dbReference type="PANTHER" id="PTHR30509">
    <property type="entry name" value="P-HYDROXYBENZOIC ACID EFFLUX PUMP SUBUNIT-RELATED"/>
    <property type="match status" value="1"/>
</dbReference>
<feature type="transmembrane region" description="Helical" evidence="8">
    <location>
        <begin position="74"/>
        <end position="93"/>
    </location>
</feature>